<dbReference type="EMBL" id="MTKP01000305">
    <property type="protein sequence ID" value="RWX45902.1"/>
    <property type="molecule type" value="Genomic_DNA"/>
</dbReference>
<accession>A0A444IYS1</accession>
<name>A0A444IYS1_9BACT</name>
<keyword evidence="1" id="KW-1133">Transmembrane helix</keyword>
<evidence type="ECO:0000313" key="3">
    <source>
        <dbReference type="Proteomes" id="UP000288086"/>
    </source>
</evidence>
<dbReference type="AlphaFoldDB" id="A0A444IYS1"/>
<proteinExistence type="predicted"/>
<feature type="non-terminal residue" evidence="2">
    <location>
        <position position="58"/>
    </location>
</feature>
<feature type="transmembrane region" description="Helical" evidence="1">
    <location>
        <begin position="14"/>
        <end position="31"/>
    </location>
</feature>
<dbReference type="Proteomes" id="UP000288086">
    <property type="component" value="Unassembled WGS sequence"/>
</dbReference>
<gene>
    <name evidence="2" type="ORF">VT98_13053</name>
</gene>
<sequence length="58" mass="7029">MLTDLWELIVKEELWEWIFSGIGIFLFSKIIQLFNCKKNTQEDIYVCPPNLHNQMLER</sequence>
<keyword evidence="1" id="KW-0812">Transmembrane</keyword>
<keyword evidence="3" id="KW-1185">Reference proteome</keyword>
<evidence type="ECO:0000256" key="1">
    <source>
        <dbReference type="SAM" id="Phobius"/>
    </source>
</evidence>
<evidence type="ECO:0000313" key="2">
    <source>
        <dbReference type="EMBL" id="RWX45902.1"/>
    </source>
</evidence>
<comment type="caution">
    <text evidence="2">The sequence shown here is derived from an EMBL/GenBank/DDBJ whole genome shotgun (WGS) entry which is preliminary data.</text>
</comment>
<keyword evidence="1" id="KW-0472">Membrane</keyword>
<protein>
    <submittedName>
        <fullName evidence="2">Uncharacterized protein</fullName>
    </submittedName>
</protein>
<reference evidence="2 3" key="1">
    <citation type="submission" date="2017-01" db="EMBL/GenBank/DDBJ databases">
        <title>The cable genome- insights into the physiology and evolution of filamentous bacteria capable of sulfide oxidation via long distance electron transfer.</title>
        <authorList>
            <person name="Schreiber L."/>
            <person name="Bjerg J.T."/>
            <person name="Boggild A."/>
            <person name="Van De Vossenberg J."/>
            <person name="Meysman F."/>
            <person name="Nielsen L.P."/>
            <person name="Schramm A."/>
            <person name="Kjeldsen K.U."/>
        </authorList>
    </citation>
    <scope>NUCLEOTIDE SEQUENCE [LARGE SCALE GENOMIC DNA]</scope>
    <source>
        <strain evidence="2">A1</strain>
    </source>
</reference>
<organism evidence="2 3">
    <name type="scientific">Candidatus Electrothrix communis</name>
    <dbReference type="NCBI Taxonomy" id="1859133"/>
    <lineage>
        <taxon>Bacteria</taxon>
        <taxon>Pseudomonadati</taxon>
        <taxon>Thermodesulfobacteriota</taxon>
        <taxon>Desulfobulbia</taxon>
        <taxon>Desulfobulbales</taxon>
        <taxon>Desulfobulbaceae</taxon>
        <taxon>Candidatus Electrothrix</taxon>
    </lineage>
</organism>